<comment type="caution">
    <text evidence="8">The sequence shown here is derived from an EMBL/GenBank/DDBJ whole genome shotgun (WGS) entry which is preliminary data.</text>
</comment>
<comment type="subcellular location">
    <subcellularLocation>
        <location evidence="1">Cytoplasm</location>
        <location evidence="1">Cytoskeleton</location>
    </subcellularLocation>
</comment>
<dbReference type="PANTHER" id="PTHR19302:SF14">
    <property type="entry name" value="GAMMA-TUBULIN COMPLEX COMPONENT 3"/>
    <property type="match status" value="1"/>
</dbReference>
<dbReference type="EMBL" id="WIUZ02000017">
    <property type="protein sequence ID" value="KAF9780201.1"/>
    <property type="molecule type" value="Genomic_DNA"/>
</dbReference>
<reference evidence="8" key="2">
    <citation type="submission" date="2020-11" db="EMBL/GenBank/DDBJ databases">
        <authorList>
            <consortium name="DOE Joint Genome Institute"/>
            <person name="Kuo A."/>
            <person name="Miyauchi S."/>
            <person name="Kiss E."/>
            <person name="Drula E."/>
            <person name="Kohler A."/>
            <person name="Sanchez-Garcia M."/>
            <person name="Andreopoulos B."/>
            <person name="Barry K.W."/>
            <person name="Bonito G."/>
            <person name="Buee M."/>
            <person name="Carver A."/>
            <person name="Chen C."/>
            <person name="Cichocki N."/>
            <person name="Clum A."/>
            <person name="Culley D."/>
            <person name="Crous P.W."/>
            <person name="Fauchery L."/>
            <person name="Girlanda M."/>
            <person name="Hayes R."/>
            <person name="Keri Z."/>
            <person name="Labutti K."/>
            <person name="Lipzen A."/>
            <person name="Lombard V."/>
            <person name="Magnuson J."/>
            <person name="Maillard F."/>
            <person name="Morin E."/>
            <person name="Murat C."/>
            <person name="Nolan M."/>
            <person name="Ohm R."/>
            <person name="Pangilinan J."/>
            <person name="Pereira M."/>
            <person name="Perotto S."/>
            <person name="Peter M."/>
            <person name="Riley R."/>
            <person name="Sitrit Y."/>
            <person name="Stielow B."/>
            <person name="Szollosi G."/>
            <person name="Zifcakova L."/>
            <person name="Stursova M."/>
            <person name="Spatafora J.W."/>
            <person name="Tedersoo L."/>
            <person name="Vaario L.-M."/>
            <person name="Yamada A."/>
            <person name="Yan M."/>
            <person name="Wang P."/>
            <person name="Xu J."/>
            <person name="Bruns T."/>
            <person name="Baldrian P."/>
            <person name="Vilgalys R."/>
            <person name="Henrissat B."/>
            <person name="Grigoriev I.V."/>
            <person name="Hibbett D."/>
            <person name="Nagy L.G."/>
            <person name="Martin F.M."/>
        </authorList>
    </citation>
    <scope>NUCLEOTIDE SEQUENCE</scope>
    <source>
        <strain evidence="8">UH-Tt-Lm1</strain>
    </source>
</reference>
<dbReference type="GO" id="GO:0051321">
    <property type="term" value="P:meiotic cell cycle"/>
    <property type="evidence" value="ECO:0007669"/>
    <property type="project" value="TreeGrafter"/>
</dbReference>
<dbReference type="GO" id="GO:0044732">
    <property type="term" value="C:mitotic spindle pole body"/>
    <property type="evidence" value="ECO:0007669"/>
    <property type="project" value="TreeGrafter"/>
</dbReference>
<protein>
    <submittedName>
        <fullName evidence="8">Gamma-tubulin complex DGRIP91/SPC98 component</fullName>
    </submittedName>
</protein>
<proteinExistence type="inferred from homology"/>
<keyword evidence="4" id="KW-0493">Microtubule</keyword>
<keyword evidence="3" id="KW-0963">Cytoplasm</keyword>
<evidence type="ECO:0000256" key="3">
    <source>
        <dbReference type="ARBA" id="ARBA00022490"/>
    </source>
</evidence>
<dbReference type="Gene3D" id="1.20.120.1900">
    <property type="entry name" value="Gamma-tubulin complex, C-terminal domain"/>
    <property type="match status" value="1"/>
</dbReference>
<dbReference type="Pfam" id="PF17681">
    <property type="entry name" value="GCP_N_terminal"/>
    <property type="match status" value="1"/>
</dbReference>
<evidence type="ECO:0000256" key="4">
    <source>
        <dbReference type="ARBA" id="ARBA00022701"/>
    </source>
</evidence>
<dbReference type="Proteomes" id="UP000736335">
    <property type="component" value="Unassembled WGS sequence"/>
</dbReference>
<dbReference type="Pfam" id="PF04130">
    <property type="entry name" value="GCP_C_terminal"/>
    <property type="match status" value="1"/>
</dbReference>
<dbReference type="OrthoDB" id="5860513at2759"/>
<feature type="domain" description="Gamma tubulin complex component C-terminal" evidence="6">
    <location>
        <begin position="518"/>
        <end position="841"/>
    </location>
</feature>
<dbReference type="GO" id="GO:0000922">
    <property type="term" value="C:spindle pole"/>
    <property type="evidence" value="ECO:0007669"/>
    <property type="project" value="InterPro"/>
</dbReference>
<name>A0A9P6H5Z6_9AGAM</name>
<dbReference type="AlphaFoldDB" id="A0A9P6H5Z6"/>
<dbReference type="PANTHER" id="PTHR19302">
    <property type="entry name" value="GAMMA TUBULIN COMPLEX PROTEIN"/>
    <property type="match status" value="1"/>
</dbReference>
<dbReference type="GO" id="GO:0000930">
    <property type="term" value="C:gamma-tubulin complex"/>
    <property type="evidence" value="ECO:0007669"/>
    <property type="project" value="TreeGrafter"/>
</dbReference>
<gene>
    <name evidence="8" type="ORF">BJ322DRAFT_1012366</name>
</gene>
<feature type="domain" description="Gamma tubulin complex component protein N-terminal" evidence="7">
    <location>
        <begin position="167"/>
        <end position="515"/>
    </location>
</feature>
<dbReference type="GO" id="GO:0031122">
    <property type="term" value="P:cytoplasmic microtubule organization"/>
    <property type="evidence" value="ECO:0007669"/>
    <property type="project" value="TreeGrafter"/>
</dbReference>
<evidence type="ECO:0000259" key="6">
    <source>
        <dbReference type="Pfam" id="PF04130"/>
    </source>
</evidence>
<reference evidence="8" key="1">
    <citation type="journal article" date="2020" name="Nat. Commun.">
        <title>Large-scale genome sequencing of mycorrhizal fungi provides insights into the early evolution of symbiotic traits.</title>
        <authorList>
            <person name="Miyauchi S."/>
            <person name="Kiss E."/>
            <person name="Kuo A."/>
            <person name="Drula E."/>
            <person name="Kohler A."/>
            <person name="Sanchez-Garcia M."/>
            <person name="Morin E."/>
            <person name="Andreopoulos B."/>
            <person name="Barry K.W."/>
            <person name="Bonito G."/>
            <person name="Buee M."/>
            <person name="Carver A."/>
            <person name="Chen C."/>
            <person name="Cichocki N."/>
            <person name="Clum A."/>
            <person name="Culley D."/>
            <person name="Crous P.W."/>
            <person name="Fauchery L."/>
            <person name="Girlanda M."/>
            <person name="Hayes R.D."/>
            <person name="Keri Z."/>
            <person name="LaButti K."/>
            <person name="Lipzen A."/>
            <person name="Lombard V."/>
            <person name="Magnuson J."/>
            <person name="Maillard F."/>
            <person name="Murat C."/>
            <person name="Nolan M."/>
            <person name="Ohm R.A."/>
            <person name="Pangilinan J."/>
            <person name="Pereira M.F."/>
            <person name="Perotto S."/>
            <person name="Peter M."/>
            <person name="Pfister S."/>
            <person name="Riley R."/>
            <person name="Sitrit Y."/>
            <person name="Stielow J.B."/>
            <person name="Szollosi G."/>
            <person name="Zifcakova L."/>
            <person name="Stursova M."/>
            <person name="Spatafora J.W."/>
            <person name="Tedersoo L."/>
            <person name="Vaario L.M."/>
            <person name="Yamada A."/>
            <person name="Yan M."/>
            <person name="Wang P."/>
            <person name="Xu J."/>
            <person name="Bruns T."/>
            <person name="Baldrian P."/>
            <person name="Vilgalys R."/>
            <person name="Dunand C."/>
            <person name="Henrissat B."/>
            <person name="Grigoriev I.V."/>
            <person name="Hibbett D."/>
            <person name="Nagy L.G."/>
            <person name="Martin F.M."/>
        </authorList>
    </citation>
    <scope>NUCLEOTIDE SEQUENCE</scope>
    <source>
        <strain evidence="8">UH-Tt-Lm1</strain>
    </source>
</reference>
<dbReference type="GO" id="GO:0043015">
    <property type="term" value="F:gamma-tubulin binding"/>
    <property type="evidence" value="ECO:0007669"/>
    <property type="project" value="InterPro"/>
</dbReference>
<evidence type="ECO:0000313" key="9">
    <source>
        <dbReference type="Proteomes" id="UP000736335"/>
    </source>
</evidence>
<keyword evidence="5" id="KW-0206">Cytoskeleton</keyword>
<evidence type="ECO:0000313" key="8">
    <source>
        <dbReference type="EMBL" id="KAF9780201.1"/>
    </source>
</evidence>
<dbReference type="GO" id="GO:0000278">
    <property type="term" value="P:mitotic cell cycle"/>
    <property type="evidence" value="ECO:0007669"/>
    <property type="project" value="TreeGrafter"/>
</dbReference>
<evidence type="ECO:0000259" key="7">
    <source>
        <dbReference type="Pfam" id="PF17681"/>
    </source>
</evidence>
<accession>A0A9P6H5Z6</accession>
<dbReference type="InterPro" id="IPR042241">
    <property type="entry name" value="GCP_C_sf"/>
</dbReference>
<dbReference type="GO" id="GO:0051011">
    <property type="term" value="F:microtubule minus-end binding"/>
    <property type="evidence" value="ECO:0007669"/>
    <property type="project" value="TreeGrafter"/>
</dbReference>
<organism evidence="8 9">
    <name type="scientific">Thelephora terrestris</name>
    <dbReference type="NCBI Taxonomy" id="56493"/>
    <lineage>
        <taxon>Eukaryota</taxon>
        <taxon>Fungi</taxon>
        <taxon>Dikarya</taxon>
        <taxon>Basidiomycota</taxon>
        <taxon>Agaricomycotina</taxon>
        <taxon>Agaricomycetes</taxon>
        <taxon>Thelephorales</taxon>
        <taxon>Thelephoraceae</taxon>
        <taxon>Thelephora</taxon>
    </lineage>
</organism>
<evidence type="ECO:0000256" key="1">
    <source>
        <dbReference type="ARBA" id="ARBA00004245"/>
    </source>
</evidence>
<keyword evidence="9" id="KW-1185">Reference proteome</keyword>
<comment type="similarity">
    <text evidence="2">Belongs to the TUBGCP family.</text>
</comment>
<dbReference type="GO" id="GO:0007020">
    <property type="term" value="P:microtubule nucleation"/>
    <property type="evidence" value="ECO:0007669"/>
    <property type="project" value="InterPro"/>
</dbReference>
<evidence type="ECO:0000256" key="5">
    <source>
        <dbReference type="ARBA" id="ARBA00023212"/>
    </source>
</evidence>
<dbReference type="InterPro" id="IPR007259">
    <property type="entry name" value="GCP"/>
</dbReference>
<evidence type="ECO:0000256" key="2">
    <source>
        <dbReference type="ARBA" id="ARBA00010337"/>
    </source>
</evidence>
<dbReference type="InterPro" id="IPR041470">
    <property type="entry name" value="GCP_N"/>
</dbReference>
<dbReference type="InterPro" id="IPR040457">
    <property type="entry name" value="GCP_C"/>
</dbReference>
<sequence length="851" mass="96810">MMDSLDSLVLSIVPQARTDSELRRELVATCRDILASHIGKSRELDTGQLSDNIKKHLNQLSPSGTSALRFTNLLSRLLDQPAVSRKNASLQFLHALASSSSRSITNGPNYLPALVPPPTLAVLPSPAKSPSEALAIVGSRKGRSIADKLKEFRAVQGIPVLPEHLLLRDTLYLLQGISGKYVQFSRESEDKNSVIFVGDPRYRILEPTKALIHKLAEVGHLYIRVDAFVREREGKSGVGMIEQSLCHHLQTQLTEYYRLIAILESQMGVTDKTEDALKPPASAPTNDLIEKDTGLTLKRLDVWIDDWRLRMRMMSVCVEGAKEAYGGALVSTIHGYTDNGDPFVRKFTDQLLEEVSKPFFTILQKWIFSGELYDPCDEFFVAMDPELAHYQYIHPKAISGQNSTDFGLPNILGDLDEGSSESDTRSRLWEAKYRFRKEMLPSFLGEAFGRKIFSTGKSLNFIKYSCGDSDWVITRQRLTTTKGDLKYSDILGLEKSIDAAYEIASQRLFDVFFDKFKLLDHLLALKHYFLLGYGDFADILMDALAPNLSRPANTIYRHNLTATLETAIRSSNAQRDSSDVLRRLDVRMMEYSHGEIGWDVFTLEYKVDSPVNTVLDADSMMNYLKLFNHLWKIKRIESALSAAWMRTAGGSRTFLRLADLNFQWHKIRLVMAEMIHFIRQTQAYCQVEVIGCSWEALHQFIQQKKGDLDSLIDAHRSYLDRIVKKVLLLTHKMGREESLLNQMRELFTIILQFRESTDNFYNHCLSESARRDAERDADRGVVTAGDTDPRVQENMDQTLRMIQEYSTAFSEKTQTLVHGLQSHHDLDCRFLGTMLSFSDFYKTKKDIVKAQ</sequence>
<dbReference type="GO" id="GO:0051225">
    <property type="term" value="P:spindle assembly"/>
    <property type="evidence" value="ECO:0007669"/>
    <property type="project" value="TreeGrafter"/>
</dbReference>
<dbReference type="GO" id="GO:0005874">
    <property type="term" value="C:microtubule"/>
    <property type="evidence" value="ECO:0007669"/>
    <property type="project" value="UniProtKB-KW"/>
</dbReference>